<keyword evidence="3 6" id="KW-0274">FAD</keyword>
<feature type="binding site" evidence="6">
    <location>
        <position position="90"/>
    </location>
    <ligand>
        <name>FAD</name>
        <dbReference type="ChEBI" id="CHEBI:57692"/>
    </ligand>
</feature>
<reference evidence="8 9" key="1">
    <citation type="submission" date="2019-05" db="EMBL/GenBank/DDBJ databases">
        <title>The metagenome of a microbial culture collection derived from dairy environment covers the genomic content of the human microbiome.</title>
        <authorList>
            <person name="Roder T."/>
            <person name="Wuthrich D."/>
            <person name="Sattari Z."/>
            <person name="Von Ah U."/>
            <person name="Bar C."/>
            <person name="Ronchi F."/>
            <person name="Macpherson A.J."/>
            <person name="Ganal-Vonarburg S.C."/>
            <person name="Bruggmann R."/>
            <person name="Vergeres G."/>
        </authorList>
    </citation>
    <scope>NUCLEOTIDE SEQUENCE [LARGE SCALE GENOMIC DNA]</scope>
    <source>
        <strain evidence="8 9">FAM 24227</strain>
    </source>
</reference>
<dbReference type="Pfam" id="PF07992">
    <property type="entry name" value="Pyr_redox_2"/>
    <property type="match status" value="1"/>
</dbReference>
<dbReference type="InterPro" id="IPR023753">
    <property type="entry name" value="FAD/NAD-binding_dom"/>
</dbReference>
<dbReference type="OrthoDB" id="9806179at2"/>
<feature type="binding site" evidence="6">
    <location>
        <position position="45"/>
    </location>
    <ligand>
        <name>FAD</name>
        <dbReference type="ChEBI" id="CHEBI:57692"/>
    </ligand>
</feature>
<dbReference type="EC" id="1.18.1.2" evidence="6"/>
<evidence type="ECO:0000256" key="6">
    <source>
        <dbReference type="HAMAP-Rule" id="MF_01685"/>
    </source>
</evidence>
<dbReference type="PANTHER" id="PTHR48105">
    <property type="entry name" value="THIOREDOXIN REDUCTASE 1-RELATED-RELATED"/>
    <property type="match status" value="1"/>
</dbReference>
<keyword evidence="4 6" id="KW-0521">NADP</keyword>
<feature type="binding site" evidence="6">
    <location>
        <position position="128"/>
    </location>
    <ligand>
        <name>FAD</name>
        <dbReference type="ChEBI" id="CHEBI:57692"/>
    </ligand>
</feature>
<dbReference type="EMBL" id="VBSP01000053">
    <property type="protein sequence ID" value="TLQ39622.1"/>
    <property type="molecule type" value="Genomic_DNA"/>
</dbReference>
<gene>
    <name evidence="8" type="ORF">FEZ33_10590</name>
</gene>
<evidence type="ECO:0000256" key="2">
    <source>
        <dbReference type="ARBA" id="ARBA00022630"/>
    </source>
</evidence>
<comment type="caution">
    <text evidence="6">Lacks conserved residue(s) required for the propagation of feature annotation.</text>
</comment>
<dbReference type="InterPro" id="IPR036188">
    <property type="entry name" value="FAD/NAD-bd_sf"/>
</dbReference>
<evidence type="ECO:0000256" key="1">
    <source>
        <dbReference type="ARBA" id="ARBA00011738"/>
    </source>
</evidence>
<feature type="binding site" evidence="6">
    <location>
        <position position="50"/>
    </location>
    <ligand>
        <name>FAD</name>
        <dbReference type="ChEBI" id="CHEBI:57692"/>
    </ligand>
</feature>
<feature type="binding site" evidence="6">
    <location>
        <position position="331"/>
    </location>
    <ligand>
        <name>FAD</name>
        <dbReference type="ChEBI" id="CHEBI:57692"/>
    </ligand>
</feature>
<comment type="subunit">
    <text evidence="1 6">Homodimer.</text>
</comment>
<dbReference type="PRINTS" id="PR00368">
    <property type="entry name" value="FADPNR"/>
</dbReference>
<evidence type="ECO:0000256" key="3">
    <source>
        <dbReference type="ARBA" id="ARBA00022827"/>
    </source>
</evidence>
<feature type="binding site" evidence="6">
    <location>
        <position position="290"/>
    </location>
    <ligand>
        <name>FAD</name>
        <dbReference type="ChEBI" id="CHEBI:57692"/>
    </ligand>
</feature>
<dbReference type="Proteomes" id="UP000306420">
    <property type="component" value="Unassembled WGS sequence"/>
</dbReference>
<dbReference type="InterPro" id="IPR022890">
    <property type="entry name" value="Fd--NADP_Rdtase_type_2"/>
</dbReference>
<dbReference type="RefSeq" id="WP_138405356.1">
    <property type="nucleotide sequence ID" value="NZ_VBSP01000053.1"/>
</dbReference>
<keyword evidence="5 6" id="KW-0560">Oxidoreductase</keyword>
<name>A0A5R9DUW8_9LACT</name>
<sequence>MSFEESLFDITIVGGGPVGLFTAFYAGLRNAKTKIIESLESLGGQPAHLYAEKNIYDIPGYPAIKGDELERNLIQQISRFDISIQLGEEVLNVNKKMTEDGVEYFEIITSEQIHYSRTIILAIGNGAFSPRKLKLPEIEKYEESNLHYYVNNIEQFTGRTVAICGGGDSAVDWALALEPLANKVYLIHRRDKFRAVESSVKQLENSTVELLTPYIPESVQGDDSRIQSINLKKAKSDEIITLDVDNFIVSYGFTSSIGEIRNWGFNLNRNTIEVNAQYKTNIPGIYAVGDIANYEGKVKIIATGFGEAPQAVNDALLKIDPTNVNPPIHSSDLF</sequence>
<accession>A0A5R9DUW8</accession>
<dbReference type="GO" id="GO:0050660">
    <property type="term" value="F:flavin adenine dinucleotide binding"/>
    <property type="evidence" value="ECO:0007669"/>
    <property type="project" value="UniProtKB-UniRule"/>
</dbReference>
<comment type="catalytic activity">
    <reaction evidence="6">
        <text>2 reduced [2Fe-2S]-[ferredoxin] + NADP(+) + H(+) = 2 oxidized [2Fe-2S]-[ferredoxin] + NADPH</text>
        <dbReference type="Rhea" id="RHEA:20125"/>
        <dbReference type="Rhea" id="RHEA-COMP:10000"/>
        <dbReference type="Rhea" id="RHEA-COMP:10001"/>
        <dbReference type="ChEBI" id="CHEBI:15378"/>
        <dbReference type="ChEBI" id="CHEBI:33737"/>
        <dbReference type="ChEBI" id="CHEBI:33738"/>
        <dbReference type="ChEBI" id="CHEBI:57783"/>
        <dbReference type="ChEBI" id="CHEBI:58349"/>
        <dbReference type="EC" id="1.18.1.2"/>
    </reaction>
</comment>
<proteinExistence type="inferred from homology"/>
<feature type="binding site" evidence="6">
    <location>
        <position position="37"/>
    </location>
    <ligand>
        <name>FAD</name>
        <dbReference type="ChEBI" id="CHEBI:57692"/>
    </ligand>
</feature>
<evidence type="ECO:0000313" key="8">
    <source>
        <dbReference type="EMBL" id="TLQ39622.1"/>
    </source>
</evidence>
<evidence type="ECO:0000256" key="4">
    <source>
        <dbReference type="ARBA" id="ARBA00022857"/>
    </source>
</evidence>
<comment type="cofactor">
    <cofactor evidence="6">
        <name>FAD</name>
        <dbReference type="ChEBI" id="CHEBI:57692"/>
    </cofactor>
    <text evidence="6">Binds 1 FAD per subunit.</text>
</comment>
<evidence type="ECO:0000259" key="7">
    <source>
        <dbReference type="Pfam" id="PF07992"/>
    </source>
</evidence>
<dbReference type="Gene3D" id="3.50.50.60">
    <property type="entry name" value="FAD/NAD(P)-binding domain"/>
    <property type="match status" value="2"/>
</dbReference>
<dbReference type="SUPFAM" id="SSF51905">
    <property type="entry name" value="FAD/NAD(P)-binding domain"/>
    <property type="match status" value="1"/>
</dbReference>
<comment type="caution">
    <text evidence="8">The sequence shown here is derived from an EMBL/GenBank/DDBJ whole genome shotgun (WGS) entry which is preliminary data.</text>
</comment>
<dbReference type="GO" id="GO:0050661">
    <property type="term" value="F:NADP binding"/>
    <property type="evidence" value="ECO:0007669"/>
    <property type="project" value="UniProtKB-UniRule"/>
</dbReference>
<protein>
    <recommendedName>
        <fullName evidence="6">Ferredoxin--NADP reductase</fullName>
        <shortName evidence="6">FNR</shortName>
        <shortName evidence="6">Fd-NADP(+) reductase</shortName>
        <ecNumber evidence="6">1.18.1.2</ecNumber>
    </recommendedName>
</protein>
<dbReference type="InterPro" id="IPR050097">
    <property type="entry name" value="Ferredoxin-NADP_redctase_2"/>
</dbReference>
<feature type="domain" description="FAD/NAD(P)-binding" evidence="7">
    <location>
        <begin position="8"/>
        <end position="312"/>
    </location>
</feature>
<keyword evidence="2 6" id="KW-0285">Flavoprotein</keyword>
<organism evidence="8 9">
    <name type="scientific">Ruoffia tabacinasalis</name>
    <dbReference type="NCBI Taxonomy" id="87458"/>
    <lineage>
        <taxon>Bacteria</taxon>
        <taxon>Bacillati</taxon>
        <taxon>Bacillota</taxon>
        <taxon>Bacilli</taxon>
        <taxon>Lactobacillales</taxon>
        <taxon>Aerococcaceae</taxon>
        <taxon>Ruoffia</taxon>
    </lineage>
</organism>
<dbReference type="PRINTS" id="PR00469">
    <property type="entry name" value="PNDRDTASEII"/>
</dbReference>
<comment type="similarity">
    <text evidence="6">Belongs to the ferredoxin--NADP reductase type 2 family.</text>
</comment>
<evidence type="ECO:0000256" key="5">
    <source>
        <dbReference type="ARBA" id="ARBA00023002"/>
    </source>
</evidence>
<dbReference type="HAMAP" id="MF_01685">
    <property type="entry name" value="FENR2"/>
    <property type="match status" value="1"/>
</dbReference>
<dbReference type="GO" id="GO:0004324">
    <property type="term" value="F:ferredoxin-NADP+ reductase activity"/>
    <property type="evidence" value="ECO:0007669"/>
    <property type="project" value="UniProtKB-UniRule"/>
</dbReference>
<dbReference type="AlphaFoldDB" id="A0A5R9DUW8"/>
<evidence type="ECO:0000313" key="9">
    <source>
        <dbReference type="Proteomes" id="UP000306420"/>
    </source>
</evidence>